<name>A0ABS4QWV8_9HYPH</name>
<keyword evidence="2" id="KW-1185">Reference proteome</keyword>
<accession>A0ABS4QWV8</accession>
<dbReference type="Proteomes" id="UP000730739">
    <property type="component" value="Unassembled WGS sequence"/>
</dbReference>
<organism evidence="1 2">
    <name type="scientific">Sinorhizobium kostiense</name>
    <dbReference type="NCBI Taxonomy" id="76747"/>
    <lineage>
        <taxon>Bacteria</taxon>
        <taxon>Pseudomonadati</taxon>
        <taxon>Pseudomonadota</taxon>
        <taxon>Alphaproteobacteria</taxon>
        <taxon>Hyphomicrobiales</taxon>
        <taxon>Rhizobiaceae</taxon>
        <taxon>Sinorhizobium/Ensifer group</taxon>
        <taxon>Sinorhizobium</taxon>
    </lineage>
</organism>
<evidence type="ECO:0000313" key="1">
    <source>
        <dbReference type="EMBL" id="MBP2235130.1"/>
    </source>
</evidence>
<sequence>MGDGHEFAGIFPQADKEAVHQIFEIIPLCKDERTLKQRACGKGLDRLQETAPARIVDELAYRCLPGFYLKGRGPEPFRKESAVRVE</sequence>
<protein>
    <submittedName>
        <fullName evidence="1">Uncharacterized protein</fullName>
    </submittedName>
</protein>
<dbReference type="EMBL" id="JAGILA010000002">
    <property type="protein sequence ID" value="MBP2235130.1"/>
    <property type="molecule type" value="Genomic_DNA"/>
</dbReference>
<gene>
    <name evidence="1" type="ORF">J2Z31_001622</name>
</gene>
<proteinExistence type="predicted"/>
<evidence type="ECO:0000313" key="2">
    <source>
        <dbReference type="Proteomes" id="UP000730739"/>
    </source>
</evidence>
<reference evidence="1 2" key="1">
    <citation type="submission" date="2021-03" db="EMBL/GenBank/DDBJ databases">
        <title>Genomic Encyclopedia of Type Strains, Phase IV (KMG-IV): sequencing the most valuable type-strain genomes for metagenomic binning, comparative biology and taxonomic classification.</title>
        <authorList>
            <person name="Goeker M."/>
        </authorList>
    </citation>
    <scope>NUCLEOTIDE SEQUENCE [LARGE SCALE GENOMIC DNA]</scope>
    <source>
        <strain evidence="1 2">DSM 13372</strain>
    </source>
</reference>
<comment type="caution">
    <text evidence="1">The sequence shown here is derived from an EMBL/GenBank/DDBJ whole genome shotgun (WGS) entry which is preliminary data.</text>
</comment>